<dbReference type="Proteomes" id="UP000623467">
    <property type="component" value="Unassembled WGS sequence"/>
</dbReference>
<gene>
    <name evidence="1" type="ORF">MSAN_00148400</name>
</gene>
<accession>A0A8H6ZI22</accession>
<evidence type="ECO:0000313" key="2">
    <source>
        <dbReference type="Proteomes" id="UP000623467"/>
    </source>
</evidence>
<sequence length="146" mass="16374">MLNEKREVFGRLVQCRTGHGYLAECYNKFVPSEDVDCPCGEPFQTREHLLCECSRYEDQRHILKEASRDLFLPELLGTKEGIAATAKFLEESGAFTKTGRTRLNPPLSTWEDKPDPRLRTAELAASPNICAPNPKALLLPATTRAP</sequence>
<proteinExistence type="predicted"/>
<evidence type="ECO:0000313" key="1">
    <source>
        <dbReference type="EMBL" id="KAF7377281.1"/>
    </source>
</evidence>
<organism evidence="1 2">
    <name type="scientific">Mycena sanguinolenta</name>
    <dbReference type="NCBI Taxonomy" id="230812"/>
    <lineage>
        <taxon>Eukaryota</taxon>
        <taxon>Fungi</taxon>
        <taxon>Dikarya</taxon>
        <taxon>Basidiomycota</taxon>
        <taxon>Agaricomycotina</taxon>
        <taxon>Agaricomycetes</taxon>
        <taxon>Agaricomycetidae</taxon>
        <taxon>Agaricales</taxon>
        <taxon>Marasmiineae</taxon>
        <taxon>Mycenaceae</taxon>
        <taxon>Mycena</taxon>
    </lineage>
</organism>
<dbReference type="EMBL" id="JACAZH010000001">
    <property type="protein sequence ID" value="KAF7377281.1"/>
    <property type="molecule type" value="Genomic_DNA"/>
</dbReference>
<comment type="caution">
    <text evidence="1">The sequence shown here is derived from an EMBL/GenBank/DDBJ whole genome shotgun (WGS) entry which is preliminary data.</text>
</comment>
<dbReference type="OrthoDB" id="3230070at2759"/>
<reference evidence="1" key="1">
    <citation type="submission" date="2020-05" db="EMBL/GenBank/DDBJ databases">
        <title>Mycena genomes resolve the evolution of fungal bioluminescence.</title>
        <authorList>
            <person name="Tsai I.J."/>
        </authorList>
    </citation>
    <scope>NUCLEOTIDE SEQUENCE</scope>
    <source>
        <strain evidence="1">160909Yilan</strain>
    </source>
</reference>
<keyword evidence="2" id="KW-1185">Reference proteome</keyword>
<dbReference type="AlphaFoldDB" id="A0A8H6ZI22"/>
<name>A0A8H6ZI22_9AGAR</name>
<protein>
    <submittedName>
        <fullName evidence="1">RnaseH domain transposon factor</fullName>
    </submittedName>
</protein>